<reference evidence="10" key="1">
    <citation type="submission" date="2020-05" db="UniProtKB">
        <authorList>
            <consortium name="EnsemblMetazoa"/>
        </authorList>
    </citation>
    <scope>IDENTIFICATION</scope>
    <source>
        <strain evidence="10">USDA</strain>
    </source>
</reference>
<dbReference type="STRING" id="35570.A0A1I8PKZ7"/>
<dbReference type="GO" id="GO:0004483">
    <property type="term" value="F:methyltransferase cap1 activity"/>
    <property type="evidence" value="ECO:0007669"/>
    <property type="project" value="UniProtKB-ARBA"/>
</dbReference>
<feature type="active site" description="Proton acceptor" evidence="7">
    <location>
        <position position="294"/>
    </location>
</feature>
<feature type="domain" description="Adrift-type SAM-dependent 2'-O-MTase" evidence="9">
    <location>
        <begin position="129"/>
        <end position="341"/>
    </location>
</feature>
<dbReference type="GO" id="GO:0005634">
    <property type="term" value="C:nucleus"/>
    <property type="evidence" value="ECO:0007669"/>
    <property type="project" value="TreeGrafter"/>
</dbReference>
<dbReference type="GO" id="GO:0120550">
    <property type="term" value="F:methyltransferase cap2 activity"/>
    <property type="evidence" value="ECO:0007669"/>
    <property type="project" value="UniProtKB-EC"/>
</dbReference>
<keyword evidence="4 7" id="KW-0808">Transferase</keyword>
<feature type="binding site" evidence="7">
    <location>
        <position position="254"/>
    </location>
    <ligand>
        <name>S-adenosyl-L-methionine</name>
        <dbReference type="ChEBI" id="CHEBI:59789"/>
    </ligand>
</feature>
<protein>
    <recommendedName>
        <fullName evidence="2">Cap-specific mRNA (nucleoside-2'-O-)-methyltransferase 2</fullName>
        <ecNumber evidence="1">2.1.1.296</ecNumber>
    </recommendedName>
</protein>
<keyword evidence="11" id="KW-1185">Reference proteome</keyword>
<evidence type="ECO:0000256" key="3">
    <source>
        <dbReference type="ARBA" id="ARBA00022603"/>
    </source>
</evidence>
<dbReference type="PANTHER" id="PTHR16121">
    <property type="entry name" value="CAP-SPECIFIC MRNA (NUCLEOSIDE-2'-O-)-METHYLTRANSFERASE 1-RELATED"/>
    <property type="match status" value="1"/>
</dbReference>
<dbReference type="InterPro" id="IPR029063">
    <property type="entry name" value="SAM-dependent_MTases_sf"/>
</dbReference>
<evidence type="ECO:0000313" key="10">
    <source>
        <dbReference type="EnsemblMetazoa" id="SCAU009013-PA"/>
    </source>
</evidence>
<keyword evidence="5 7" id="KW-0949">S-adenosyl-L-methionine</keyword>
<dbReference type="InterPro" id="IPR050851">
    <property type="entry name" value="mRNA_Cap_2O-Ribose_MeTrfase"/>
</dbReference>
<dbReference type="Pfam" id="PF01728">
    <property type="entry name" value="FtsJ"/>
    <property type="match status" value="1"/>
</dbReference>
<evidence type="ECO:0000256" key="7">
    <source>
        <dbReference type="PROSITE-ProRule" id="PRU00946"/>
    </source>
</evidence>
<proteinExistence type="predicted"/>
<keyword evidence="3 7" id="KW-0489">Methyltransferase</keyword>
<dbReference type="PROSITE" id="PS51614">
    <property type="entry name" value="SAM_MT_ADRIFT"/>
    <property type="match status" value="1"/>
</dbReference>
<organism evidence="10 11">
    <name type="scientific">Stomoxys calcitrans</name>
    <name type="common">Stable fly</name>
    <name type="synonym">Conops calcitrans</name>
    <dbReference type="NCBI Taxonomy" id="35570"/>
    <lineage>
        <taxon>Eukaryota</taxon>
        <taxon>Metazoa</taxon>
        <taxon>Ecdysozoa</taxon>
        <taxon>Arthropoda</taxon>
        <taxon>Hexapoda</taxon>
        <taxon>Insecta</taxon>
        <taxon>Pterygota</taxon>
        <taxon>Neoptera</taxon>
        <taxon>Endopterygota</taxon>
        <taxon>Diptera</taxon>
        <taxon>Brachycera</taxon>
        <taxon>Muscomorpha</taxon>
        <taxon>Muscoidea</taxon>
        <taxon>Muscidae</taxon>
        <taxon>Stomoxys</taxon>
    </lineage>
</organism>
<evidence type="ECO:0000256" key="6">
    <source>
        <dbReference type="ARBA" id="ARBA00049477"/>
    </source>
</evidence>
<feature type="region of interest" description="Disordered" evidence="8">
    <location>
        <begin position="1"/>
        <end position="36"/>
    </location>
</feature>
<name>A0A1I8PKZ7_STOCA</name>
<comment type="catalytic activity">
    <reaction evidence="6">
        <text>a 5'-end (N(7)-methyl 5'-triphosphoguanosine)-(2'-O-methyl-ribonucleoside)-(ribonucleotide) in mRNA + S-adenosyl-L-methionine = a 5'-end (N(7)-methyl 5'-triphosphoguanosine)-(2'-O-methyl-ribonucleoside)-(2'-O-methyl-ribonucleotide) in mRNA + S-adenosyl-L-homocysteine + H(+)</text>
        <dbReference type="Rhea" id="RHEA:67024"/>
        <dbReference type="Rhea" id="RHEA-COMP:17169"/>
        <dbReference type="Rhea" id="RHEA-COMP:17170"/>
        <dbReference type="ChEBI" id="CHEBI:15378"/>
        <dbReference type="ChEBI" id="CHEBI:57856"/>
        <dbReference type="ChEBI" id="CHEBI:59789"/>
        <dbReference type="ChEBI" id="CHEBI:167612"/>
        <dbReference type="ChEBI" id="CHEBI:167614"/>
        <dbReference type="EC" id="2.1.1.296"/>
    </reaction>
</comment>
<dbReference type="GO" id="GO:0032259">
    <property type="term" value="P:methylation"/>
    <property type="evidence" value="ECO:0007669"/>
    <property type="project" value="UniProtKB-KW"/>
</dbReference>
<evidence type="ECO:0000313" key="11">
    <source>
        <dbReference type="Proteomes" id="UP000095300"/>
    </source>
</evidence>
<dbReference type="InterPro" id="IPR002877">
    <property type="entry name" value="RNA_MeTrfase_FtsJ_dom"/>
</dbReference>
<evidence type="ECO:0000256" key="1">
    <source>
        <dbReference type="ARBA" id="ARBA00012770"/>
    </source>
</evidence>
<gene>
    <name evidence="10" type="primary">106085446</name>
</gene>
<accession>A0A1I8PKZ7</accession>
<dbReference type="InterPro" id="IPR025807">
    <property type="entry name" value="Adrift-typ_MeTrfase"/>
</dbReference>
<dbReference type="GO" id="GO:0006370">
    <property type="term" value="P:7-methylguanosine mRNA capping"/>
    <property type="evidence" value="ECO:0007669"/>
    <property type="project" value="TreeGrafter"/>
</dbReference>
<evidence type="ECO:0000256" key="5">
    <source>
        <dbReference type="ARBA" id="ARBA00022691"/>
    </source>
</evidence>
<dbReference type="AlphaFoldDB" id="A0A1I8PKZ7"/>
<evidence type="ECO:0000256" key="4">
    <source>
        <dbReference type="ARBA" id="ARBA00022679"/>
    </source>
</evidence>
<feature type="binding site" evidence="7">
    <location>
        <position position="164"/>
    </location>
    <ligand>
        <name>S-adenosyl-L-methionine</name>
        <dbReference type="ChEBI" id="CHEBI:59789"/>
    </ligand>
</feature>
<feature type="binding site" evidence="7">
    <location>
        <position position="185"/>
    </location>
    <ligand>
        <name>S-adenosyl-L-methionine</name>
        <dbReference type="ChEBI" id="CHEBI:59789"/>
    </ligand>
</feature>
<dbReference type="VEuPathDB" id="VectorBase:SCAU009013"/>
<dbReference type="PANTHER" id="PTHR16121:SF2">
    <property type="entry name" value="CAP-SPECIFIC MRNA (NUCLEOSIDE-2'-O-)-METHYLTRANSFERASE 2"/>
    <property type="match status" value="1"/>
</dbReference>
<dbReference type="EC" id="2.1.1.296" evidence="1"/>
<dbReference type="GO" id="GO:0005737">
    <property type="term" value="C:cytoplasm"/>
    <property type="evidence" value="ECO:0007669"/>
    <property type="project" value="TreeGrafter"/>
</dbReference>
<dbReference type="Gene3D" id="3.40.50.12760">
    <property type="match status" value="1"/>
</dbReference>
<dbReference type="SUPFAM" id="SSF53335">
    <property type="entry name" value="S-adenosyl-L-methionine-dependent methyltransferases"/>
    <property type="match status" value="1"/>
</dbReference>
<dbReference type="Proteomes" id="UP000095300">
    <property type="component" value="Unassembled WGS sequence"/>
</dbReference>
<sequence length="708" mass="82748">MDMTQEVRLAPHGGTALRNGCTGSSPPGVKSLHQPEHQQRQRFFDEVMEMFTKCFSYQNPNSNRWTLPSAEVLFTEYYQLGSLQQLKIKLNEVKSKLNDYVLEEWSLHTRRKDPAGEIPWRLKSEMKAEFVTIAWCKLFECLNRFSSLVKGAQMNSLHLCEAPGAFIAALNHYLYTKYDHNDVQWKWLATTLNPYYEGNPVKKMIMDDRFMLYTLDNWLFHKDFTGNIIDNENIDHMKEQCQQRLGEVHLITADGSIDCIDAPDCQEEKVALLHFAEIITALEILTEGGSFVVKLFTLFESSSLCKLYLLNCAFKEVHVFKPCTSKRGNSEVYVVCLNYQKHNKNLKEILAKMRDRLIGENNVLWPLFPKACMPSDFLIQHEIMCRLFMKLQSNAIESNIFTFEIRQSKAVIKRLQALRTFVCNEYCHRYNVKQLPEELKILYKYHVNIEKGYKTQIYHGSHSERELLKDITKEEQIFKLRRRLIDLEKSISELSDPDEQICNFRKCDRESPLKLTLYKGRPLEILHSSLFANVHLFVMRSQLNEFHASDVLWLNNPHVEFPQENVTLKFAEISSCATSAPQNFAHQQESFFKAFLQNLLQYKPKVVKFINMPFLTHYATSILRYLSLTSYEKLSFVLHPSFEIVLEGLSEDCYNSLEELNTTLYSSSQCDILCFINILELHYNDFNKTLTSYNNLLLLHNFKSILDH</sequence>
<evidence type="ECO:0000259" key="9">
    <source>
        <dbReference type="PROSITE" id="PS51614"/>
    </source>
</evidence>
<evidence type="ECO:0000256" key="8">
    <source>
        <dbReference type="SAM" id="MobiDB-lite"/>
    </source>
</evidence>
<dbReference type="EnsemblMetazoa" id="SCAU009013-RA">
    <property type="protein sequence ID" value="SCAU009013-PA"/>
    <property type="gene ID" value="SCAU009013"/>
</dbReference>
<evidence type="ECO:0000256" key="2">
    <source>
        <dbReference type="ARBA" id="ARBA00021134"/>
    </source>
</evidence>